<comment type="caution">
    <text evidence="13">The sequence shown here is derived from an EMBL/GenBank/DDBJ whole genome shotgun (WGS) entry which is preliminary data.</text>
</comment>
<evidence type="ECO:0000256" key="4">
    <source>
        <dbReference type="ARBA" id="ARBA00011738"/>
    </source>
</evidence>
<keyword evidence="6" id="KW-0479">Metal-binding</keyword>
<gene>
    <name evidence="13" type="ORF">BJ969_004233</name>
</gene>
<dbReference type="NCBIfam" id="NF006199">
    <property type="entry name" value="PRK08326.1-2"/>
    <property type="match status" value="1"/>
</dbReference>
<dbReference type="NCBIfam" id="NF006201">
    <property type="entry name" value="PRK08326.1-4"/>
    <property type="match status" value="1"/>
</dbReference>
<dbReference type="Gene3D" id="1.10.620.20">
    <property type="entry name" value="Ribonucleotide Reductase, subunit A"/>
    <property type="match status" value="1"/>
</dbReference>
<dbReference type="InterPro" id="IPR012348">
    <property type="entry name" value="RNR-like"/>
</dbReference>
<dbReference type="GO" id="GO:0009263">
    <property type="term" value="P:deoxyribonucleotide biosynthetic process"/>
    <property type="evidence" value="ECO:0007669"/>
    <property type="project" value="InterPro"/>
</dbReference>
<dbReference type="CDD" id="cd07911">
    <property type="entry name" value="RNRR2_Rv0233_like"/>
    <property type="match status" value="1"/>
</dbReference>
<evidence type="ECO:0000256" key="6">
    <source>
        <dbReference type="ARBA" id="ARBA00022723"/>
    </source>
</evidence>
<dbReference type="RefSeq" id="WP_184481260.1">
    <property type="nucleotide sequence ID" value="NZ_JACHIV010000001.1"/>
</dbReference>
<dbReference type="InterPro" id="IPR000358">
    <property type="entry name" value="RNR_small_fam"/>
</dbReference>
<comment type="cofactor">
    <cofactor evidence="2">
        <name>Fe cation</name>
        <dbReference type="ChEBI" id="CHEBI:24875"/>
    </cofactor>
</comment>
<keyword evidence="9" id="KW-0464">Manganese</keyword>
<comment type="similarity">
    <text evidence="3">Belongs to the ribonucleoside diphosphate reductase small chain family. R2-like ligand binding oxidase subfamily.</text>
</comment>
<dbReference type="EMBL" id="JACHIV010000001">
    <property type="protein sequence ID" value="MBB5071145.1"/>
    <property type="molecule type" value="Genomic_DNA"/>
</dbReference>
<dbReference type="Proteomes" id="UP000580474">
    <property type="component" value="Unassembled WGS sequence"/>
</dbReference>
<proteinExistence type="inferred from homology"/>
<dbReference type="NCBIfam" id="NF006200">
    <property type="entry name" value="PRK08326.1-3"/>
    <property type="match status" value="1"/>
</dbReference>
<dbReference type="Pfam" id="PF00268">
    <property type="entry name" value="Ribonuc_red_sm"/>
    <property type="match status" value="1"/>
</dbReference>
<evidence type="ECO:0000313" key="13">
    <source>
        <dbReference type="EMBL" id="MBB5071145.1"/>
    </source>
</evidence>
<feature type="region of interest" description="Disordered" evidence="12">
    <location>
        <begin position="294"/>
        <end position="319"/>
    </location>
</feature>
<dbReference type="GO" id="GO:0016491">
    <property type="term" value="F:oxidoreductase activity"/>
    <property type="evidence" value="ECO:0007669"/>
    <property type="project" value="UniProtKB-KW"/>
</dbReference>
<dbReference type="AlphaFoldDB" id="A0A840NMA4"/>
<evidence type="ECO:0000256" key="2">
    <source>
        <dbReference type="ARBA" id="ARBA00001962"/>
    </source>
</evidence>
<keyword evidence="7 13" id="KW-0560">Oxidoreductase</keyword>
<evidence type="ECO:0000256" key="5">
    <source>
        <dbReference type="ARBA" id="ARBA00013559"/>
    </source>
</evidence>
<dbReference type="SUPFAM" id="SSF47240">
    <property type="entry name" value="Ferritin-like"/>
    <property type="match status" value="1"/>
</dbReference>
<dbReference type="InterPro" id="IPR009078">
    <property type="entry name" value="Ferritin-like_SF"/>
</dbReference>
<evidence type="ECO:0000256" key="3">
    <source>
        <dbReference type="ARBA" id="ARBA00007873"/>
    </source>
</evidence>
<evidence type="ECO:0000256" key="7">
    <source>
        <dbReference type="ARBA" id="ARBA00023002"/>
    </source>
</evidence>
<keyword evidence="14" id="KW-1185">Reference proteome</keyword>
<dbReference type="InterPro" id="IPR033908">
    <property type="entry name" value="R2LOX"/>
</dbReference>
<evidence type="ECO:0000256" key="9">
    <source>
        <dbReference type="ARBA" id="ARBA00023211"/>
    </source>
</evidence>
<accession>A0A840NMA4</accession>
<sequence>MTTTRHDRRPSRPDRARINPDALPFRLWEKGNRKFWDPAAIDFSQDAADWRGLTDEQRFAATMLCAQFIGGEEAVTEDIRPFQAAMAAEGRPADELYLSQFMFEEAKHTQGFRRWLDAVGVRDDLHPHVADNPGYRAIFYEALPEALHELSDDPSPANQVRASVTYNHLVEGVLALTGYFLWNTTCKRNGILPGMQELIRRISEDERRHMAWGTFTCRRHVAADDANWEIVTTRMEALLPHAIAQIEHSLGNWDDDPFEMRIEGLFEYAADRAARRIKAIESARGTPVERVDVDHAPERLEEEFGAEDESALRDSAATG</sequence>
<evidence type="ECO:0000256" key="12">
    <source>
        <dbReference type="SAM" id="MobiDB-lite"/>
    </source>
</evidence>
<reference evidence="13 14" key="1">
    <citation type="submission" date="2020-08" db="EMBL/GenBank/DDBJ databases">
        <title>Sequencing the genomes of 1000 actinobacteria strains.</title>
        <authorList>
            <person name="Klenk H.-P."/>
        </authorList>
    </citation>
    <scope>NUCLEOTIDE SEQUENCE [LARGE SCALE GENOMIC DNA]</scope>
    <source>
        <strain evidence="13 14">DSM 45582</strain>
    </source>
</reference>
<evidence type="ECO:0000256" key="11">
    <source>
        <dbReference type="ARBA" id="ARBA00032636"/>
    </source>
</evidence>
<comment type="subunit">
    <text evidence="4">Homodimer.</text>
</comment>
<comment type="cofactor">
    <cofactor evidence="1">
        <name>Mn(2+)</name>
        <dbReference type="ChEBI" id="CHEBI:29035"/>
    </cofactor>
</comment>
<evidence type="ECO:0000256" key="8">
    <source>
        <dbReference type="ARBA" id="ARBA00023004"/>
    </source>
</evidence>
<evidence type="ECO:0000256" key="1">
    <source>
        <dbReference type="ARBA" id="ARBA00001936"/>
    </source>
</evidence>
<dbReference type="GO" id="GO:0046872">
    <property type="term" value="F:metal ion binding"/>
    <property type="evidence" value="ECO:0007669"/>
    <property type="project" value="UniProtKB-KW"/>
</dbReference>
<keyword evidence="8" id="KW-0408">Iron</keyword>
<organism evidence="13 14">
    <name type="scientific">Saccharopolyspora gloriosae</name>
    <dbReference type="NCBI Taxonomy" id="455344"/>
    <lineage>
        <taxon>Bacteria</taxon>
        <taxon>Bacillati</taxon>
        <taxon>Actinomycetota</taxon>
        <taxon>Actinomycetes</taxon>
        <taxon>Pseudonocardiales</taxon>
        <taxon>Pseudonocardiaceae</taxon>
        <taxon>Saccharopolyspora</taxon>
    </lineage>
</organism>
<protein>
    <recommendedName>
        <fullName evidence="5">R2-like ligand binding oxidase</fullName>
    </recommendedName>
    <alternativeName>
        <fullName evidence="11">Ribonucleotide reductase R2 subunit homolog</fullName>
    </alternativeName>
    <alternativeName>
        <fullName evidence="10">Ribonucleotide reductase small subunit homolog</fullName>
    </alternativeName>
</protein>
<evidence type="ECO:0000313" key="14">
    <source>
        <dbReference type="Proteomes" id="UP000580474"/>
    </source>
</evidence>
<feature type="compositionally biased region" description="Acidic residues" evidence="12">
    <location>
        <begin position="300"/>
        <end position="309"/>
    </location>
</feature>
<evidence type="ECO:0000256" key="10">
    <source>
        <dbReference type="ARBA" id="ARBA00031672"/>
    </source>
</evidence>
<name>A0A840NMA4_9PSEU</name>